<sequence length="106" mass="11407">MYVAVVSGPRTSVPLFFFFSPGFIGSHTVGGSRTWDVGCGSGGSFVVVRVNAGQKSDGGSCWFLGALPAVHVLDLLGLLGTWQALWLSFKRSIRLRWSQVPTSDCR</sequence>
<evidence type="ECO:0000313" key="2">
    <source>
        <dbReference type="EMBL" id="KAK3954267.1"/>
    </source>
</evidence>
<protein>
    <submittedName>
        <fullName evidence="2">Uncharacterized protein</fullName>
    </submittedName>
</protein>
<keyword evidence="1" id="KW-0472">Membrane</keyword>
<organism evidence="2 3">
    <name type="scientific">Pseudoneurospora amorphoporcata</name>
    <dbReference type="NCBI Taxonomy" id="241081"/>
    <lineage>
        <taxon>Eukaryota</taxon>
        <taxon>Fungi</taxon>
        <taxon>Dikarya</taxon>
        <taxon>Ascomycota</taxon>
        <taxon>Pezizomycotina</taxon>
        <taxon>Sordariomycetes</taxon>
        <taxon>Sordariomycetidae</taxon>
        <taxon>Sordariales</taxon>
        <taxon>Sordariaceae</taxon>
        <taxon>Pseudoneurospora</taxon>
    </lineage>
</organism>
<keyword evidence="1" id="KW-0812">Transmembrane</keyword>
<dbReference type="Proteomes" id="UP001303222">
    <property type="component" value="Unassembled WGS sequence"/>
</dbReference>
<proteinExistence type="predicted"/>
<dbReference type="EMBL" id="MU859092">
    <property type="protein sequence ID" value="KAK3954267.1"/>
    <property type="molecule type" value="Genomic_DNA"/>
</dbReference>
<dbReference type="AlphaFoldDB" id="A0AAN6P2B0"/>
<name>A0AAN6P2B0_9PEZI</name>
<accession>A0AAN6P2B0</accession>
<reference evidence="2" key="1">
    <citation type="journal article" date="2023" name="Mol. Phylogenet. Evol.">
        <title>Genome-scale phylogeny and comparative genomics of the fungal order Sordariales.</title>
        <authorList>
            <person name="Hensen N."/>
            <person name="Bonometti L."/>
            <person name="Westerberg I."/>
            <person name="Brannstrom I.O."/>
            <person name="Guillou S."/>
            <person name="Cros-Aarteil S."/>
            <person name="Calhoun S."/>
            <person name="Haridas S."/>
            <person name="Kuo A."/>
            <person name="Mondo S."/>
            <person name="Pangilinan J."/>
            <person name="Riley R."/>
            <person name="LaButti K."/>
            <person name="Andreopoulos B."/>
            <person name="Lipzen A."/>
            <person name="Chen C."/>
            <person name="Yan M."/>
            <person name="Daum C."/>
            <person name="Ng V."/>
            <person name="Clum A."/>
            <person name="Steindorff A."/>
            <person name="Ohm R.A."/>
            <person name="Martin F."/>
            <person name="Silar P."/>
            <person name="Natvig D.O."/>
            <person name="Lalanne C."/>
            <person name="Gautier V."/>
            <person name="Ament-Velasquez S.L."/>
            <person name="Kruys A."/>
            <person name="Hutchinson M.I."/>
            <person name="Powell A.J."/>
            <person name="Barry K."/>
            <person name="Miller A.N."/>
            <person name="Grigoriev I.V."/>
            <person name="Debuchy R."/>
            <person name="Gladieux P."/>
            <person name="Hiltunen Thoren M."/>
            <person name="Johannesson H."/>
        </authorList>
    </citation>
    <scope>NUCLEOTIDE SEQUENCE</scope>
    <source>
        <strain evidence="2">CBS 626.80</strain>
    </source>
</reference>
<keyword evidence="1" id="KW-1133">Transmembrane helix</keyword>
<keyword evidence="3" id="KW-1185">Reference proteome</keyword>
<comment type="caution">
    <text evidence="2">The sequence shown here is derived from an EMBL/GenBank/DDBJ whole genome shotgun (WGS) entry which is preliminary data.</text>
</comment>
<feature type="transmembrane region" description="Helical" evidence="1">
    <location>
        <begin position="62"/>
        <end position="87"/>
    </location>
</feature>
<evidence type="ECO:0000313" key="3">
    <source>
        <dbReference type="Proteomes" id="UP001303222"/>
    </source>
</evidence>
<gene>
    <name evidence="2" type="ORF">QBC32DRAFT_336670</name>
</gene>
<reference evidence="2" key="2">
    <citation type="submission" date="2023-06" db="EMBL/GenBank/DDBJ databases">
        <authorList>
            <consortium name="Lawrence Berkeley National Laboratory"/>
            <person name="Mondo S.J."/>
            <person name="Hensen N."/>
            <person name="Bonometti L."/>
            <person name="Westerberg I."/>
            <person name="Brannstrom I.O."/>
            <person name="Guillou S."/>
            <person name="Cros-Aarteil S."/>
            <person name="Calhoun S."/>
            <person name="Haridas S."/>
            <person name="Kuo A."/>
            <person name="Pangilinan J."/>
            <person name="Riley R."/>
            <person name="Labutti K."/>
            <person name="Andreopoulos B."/>
            <person name="Lipzen A."/>
            <person name="Chen C."/>
            <person name="Yanf M."/>
            <person name="Daum C."/>
            <person name="Ng V."/>
            <person name="Clum A."/>
            <person name="Steindorff A."/>
            <person name="Ohm R."/>
            <person name="Martin F."/>
            <person name="Silar P."/>
            <person name="Natvig D."/>
            <person name="Lalanne C."/>
            <person name="Gautier V."/>
            <person name="Ament-Velasquez S.L."/>
            <person name="Kruys A."/>
            <person name="Hutchinson M.I."/>
            <person name="Powell A.J."/>
            <person name="Barry K."/>
            <person name="Miller A.N."/>
            <person name="Grigoriev I.V."/>
            <person name="Debuchy R."/>
            <person name="Gladieux P."/>
            <person name="Thoren M.H."/>
            <person name="Johannesson H."/>
        </authorList>
    </citation>
    <scope>NUCLEOTIDE SEQUENCE</scope>
    <source>
        <strain evidence="2">CBS 626.80</strain>
    </source>
</reference>
<evidence type="ECO:0000256" key="1">
    <source>
        <dbReference type="SAM" id="Phobius"/>
    </source>
</evidence>